<protein>
    <submittedName>
        <fullName evidence="3">Uncharacterized protein</fullName>
    </submittedName>
</protein>
<evidence type="ECO:0000313" key="3">
    <source>
        <dbReference type="EMBL" id="VVC35010.1"/>
    </source>
</evidence>
<keyword evidence="4" id="KW-1185">Reference proteome</keyword>
<accession>A0A5E4MY64</accession>
<keyword evidence="2" id="KW-0812">Transmembrane</keyword>
<dbReference type="Proteomes" id="UP000325440">
    <property type="component" value="Unassembled WGS sequence"/>
</dbReference>
<evidence type="ECO:0000256" key="2">
    <source>
        <dbReference type="SAM" id="Phobius"/>
    </source>
</evidence>
<keyword evidence="2" id="KW-0472">Membrane</keyword>
<organism evidence="3 4">
    <name type="scientific">Cinara cedri</name>
    <dbReference type="NCBI Taxonomy" id="506608"/>
    <lineage>
        <taxon>Eukaryota</taxon>
        <taxon>Metazoa</taxon>
        <taxon>Ecdysozoa</taxon>
        <taxon>Arthropoda</taxon>
        <taxon>Hexapoda</taxon>
        <taxon>Insecta</taxon>
        <taxon>Pterygota</taxon>
        <taxon>Neoptera</taxon>
        <taxon>Paraneoptera</taxon>
        <taxon>Hemiptera</taxon>
        <taxon>Sternorrhyncha</taxon>
        <taxon>Aphidomorpha</taxon>
        <taxon>Aphidoidea</taxon>
        <taxon>Aphididae</taxon>
        <taxon>Lachninae</taxon>
        <taxon>Cinara</taxon>
    </lineage>
</organism>
<evidence type="ECO:0000313" key="4">
    <source>
        <dbReference type="Proteomes" id="UP000325440"/>
    </source>
</evidence>
<feature type="compositionally biased region" description="Basic and acidic residues" evidence="1">
    <location>
        <begin position="89"/>
        <end position="122"/>
    </location>
</feature>
<reference evidence="3 4" key="1">
    <citation type="submission" date="2019-08" db="EMBL/GenBank/DDBJ databases">
        <authorList>
            <person name="Alioto T."/>
            <person name="Alioto T."/>
            <person name="Gomez Garrido J."/>
        </authorList>
    </citation>
    <scope>NUCLEOTIDE SEQUENCE [LARGE SCALE GENOMIC DNA]</scope>
</reference>
<proteinExistence type="predicted"/>
<gene>
    <name evidence="3" type="ORF">CINCED_3A002432</name>
</gene>
<dbReference type="EMBL" id="CABPRJ010001037">
    <property type="protein sequence ID" value="VVC35010.1"/>
    <property type="molecule type" value="Genomic_DNA"/>
</dbReference>
<feature type="region of interest" description="Disordered" evidence="1">
    <location>
        <begin position="86"/>
        <end position="132"/>
    </location>
</feature>
<name>A0A5E4MY64_9HEMI</name>
<evidence type="ECO:0000256" key="1">
    <source>
        <dbReference type="SAM" id="MobiDB-lite"/>
    </source>
</evidence>
<feature type="transmembrane region" description="Helical" evidence="2">
    <location>
        <begin position="12"/>
        <end position="35"/>
    </location>
</feature>
<feature type="transmembrane region" description="Helical" evidence="2">
    <location>
        <begin position="47"/>
        <end position="71"/>
    </location>
</feature>
<feature type="transmembrane region" description="Helical" evidence="2">
    <location>
        <begin position="213"/>
        <end position="236"/>
    </location>
</feature>
<dbReference type="AlphaFoldDB" id="A0A5E4MY64"/>
<keyword evidence="2" id="KW-1133">Transmembrane helix</keyword>
<sequence length="565" mass="61893">MSNIFNKTNSPYLIAGTLATLALLASEVFIAAPYFQFLAPVASLNVSFPFIIGCAVVSFAVMAFSCVMVASNIMKTESDDKVPILGKVKGCDQHDSEQEKGNKPDGEPKPEEGAQPDSEPKEPVGGARPGDQNLKLMADVLRKGLDKNSFKLRKAAGGQHSDNRANGTVGGTTLNNRANGTVAPEPVPDIVQDALSVNSFKAGKVKEEQHAKVFAFASFVITGVALFAANFLAGLIHSGVAVGGSGVALARGDIDQYKPGYDSTQFEADKNSRGTDHYRIMVFLQALKASNEGLSTALKEGKARGWDILPTSSLSHTQAEHNRELQAAENLLQYKKEDLLNKPLVKILSARVADSISDYLDYTENGRDLFDILPKIINFSLIDSKGRRYENHNSFGILNNDSTMLELHVMLNFASQHQINIVVGMIRVDNKSFSKFAHDEQSLELDIFKRASVTKEIKLFNVYETDSTLKVTIEHFYRNCRSDDFIGYIDNNKALFIIVANDTSKLVNRIHSAINKQLLKQKLPGIAIAYADVSSQINGTELMERLNATLSNKSLSKVDWLKKNG</sequence>